<sequence>MLTVKTILNSIPNEVNWQDIVQFKKLDQRVAIANEICANLIGVNEGYIEWCPDNEPPTQLETLLWWWVIRPDLGAAIASEAPQELKEIISQYILNL</sequence>
<comment type="caution">
    <text evidence="1">The sequence shown here is derived from an EMBL/GenBank/DDBJ whole genome shotgun (WGS) entry which is preliminary data.</text>
</comment>
<protein>
    <submittedName>
        <fullName evidence="1">Uncharacterized protein</fullName>
    </submittedName>
</protein>
<evidence type="ECO:0000313" key="1">
    <source>
        <dbReference type="EMBL" id="PPJ64643.1"/>
    </source>
</evidence>
<keyword evidence="2" id="KW-1185">Reference proteome</keyword>
<dbReference type="EMBL" id="PGEM01000024">
    <property type="protein sequence ID" value="PPJ64643.1"/>
    <property type="molecule type" value="Genomic_DNA"/>
</dbReference>
<proteinExistence type="predicted"/>
<evidence type="ECO:0000313" key="2">
    <source>
        <dbReference type="Proteomes" id="UP000239589"/>
    </source>
</evidence>
<gene>
    <name evidence="1" type="ORF">CUN59_03100</name>
</gene>
<dbReference type="OrthoDB" id="514194at2"/>
<dbReference type="Proteomes" id="UP000239589">
    <property type="component" value="Unassembled WGS sequence"/>
</dbReference>
<organism evidence="1 2">
    <name type="scientific">Cuspidothrix issatschenkoi CHARLIE-1</name>
    <dbReference type="NCBI Taxonomy" id="2052836"/>
    <lineage>
        <taxon>Bacteria</taxon>
        <taxon>Bacillati</taxon>
        <taxon>Cyanobacteriota</taxon>
        <taxon>Cyanophyceae</taxon>
        <taxon>Nostocales</taxon>
        <taxon>Aphanizomenonaceae</taxon>
        <taxon>Cuspidothrix</taxon>
    </lineage>
</organism>
<name>A0A2S6CY08_9CYAN</name>
<accession>A0A2S6CY08</accession>
<dbReference type="AlphaFoldDB" id="A0A2S6CY08"/>
<reference evidence="1 2" key="1">
    <citation type="submission" date="2018-02" db="EMBL/GenBank/DDBJ databases">
        <title>Discovery of a pederin family compound in a non-symbiotic bloom-forming cyanobacterium.</title>
        <authorList>
            <person name="Kust A."/>
            <person name="Mares J."/>
            <person name="Jokela J."/>
            <person name="Urajova P."/>
            <person name="Hajek J."/>
            <person name="Saurav K."/>
            <person name="Voracova K."/>
            <person name="Fewer D.P."/>
            <person name="Haapaniemi E."/>
            <person name="Permi P."/>
            <person name="Rehakova K."/>
            <person name="Sivonen K."/>
            <person name="Hrouzek P."/>
        </authorList>
    </citation>
    <scope>NUCLEOTIDE SEQUENCE [LARGE SCALE GENOMIC DNA]</scope>
    <source>
        <strain evidence="1 2">CHARLIE-1</strain>
    </source>
</reference>